<evidence type="ECO:0000313" key="2">
    <source>
        <dbReference type="Proteomes" id="UP000249467"/>
    </source>
</evidence>
<keyword evidence="1" id="KW-0378">Hydrolase</keyword>
<dbReference type="SFLD" id="SFLDS00003">
    <property type="entry name" value="Haloacid_Dehalogenase"/>
    <property type="match status" value="1"/>
</dbReference>
<sequence>MIETSKVDSKLLNKSIFVFDIDGVIRDVSGSYRRALADTVEHFTNTAYRPTPEEIDELKAEGIWNNDWEASQELIKRYFQSLGKEIRASYEEIVNFFQSRYRGSNPDWSDGYIATEPLIATTKYFQELSIAGIGWGFFSGATRASAGYVLKRLNINEPVLIAMEDAAGKPDPTGLLLATKQIELKHGNAATAIVYVGDTVADMLTVVKARDFDPSYQYIAVGVIPPHVSETLRDRYTALLKENGADLVLNNVLELTPQLNLLQSSIS</sequence>
<dbReference type="Gene3D" id="3.40.50.1000">
    <property type="entry name" value="HAD superfamily/HAD-like"/>
    <property type="match status" value="1"/>
</dbReference>
<dbReference type="InterPro" id="IPR006438">
    <property type="entry name" value="HAD-SF_TIGR01548"/>
</dbReference>
<dbReference type="InterPro" id="IPR050155">
    <property type="entry name" value="HAD-like_hydrolase_sf"/>
</dbReference>
<dbReference type="InterPro" id="IPR023214">
    <property type="entry name" value="HAD_sf"/>
</dbReference>
<dbReference type="NCBIfam" id="TIGR01549">
    <property type="entry name" value="HAD-SF-IA-v1"/>
    <property type="match status" value="1"/>
</dbReference>
<dbReference type="InterPro" id="IPR036412">
    <property type="entry name" value="HAD-like_sf"/>
</dbReference>
<gene>
    <name evidence="1" type="ORF">DCF19_06340</name>
</gene>
<dbReference type="CDD" id="cd01427">
    <property type="entry name" value="HAD_like"/>
    <property type="match status" value="1"/>
</dbReference>
<organism evidence="1 2">
    <name type="scientific">Pseudanabaena frigida</name>
    <dbReference type="NCBI Taxonomy" id="945775"/>
    <lineage>
        <taxon>Bacteria</taxon>
        <taxon>Bacillati</taxon>
        <taxon>Cyanobacteriota</taxon>
        <taxon>Cyanophyceae</taxon>
        <taxon>Pseudanabaenales</taxon>
        <taxon>Pseudanabaenaceae</taxon>
        <taxon>Pseudanabaena</taxon>
    </lineage>
</organism>
<dbReference type="GO" id="GO:0006281">
    <property type="term" value="P:DNA repair"/>
    <property type="evidence" value="ECO:0007669"/>
    <property type="project" value="TreeGrafter"/>
</dbReference>
<dbReference type="NCBIfam" id="TIGR01548">
    <property type="entry name" value="HAD-SF-IA-hyp1"/>
    <property type="match status" value="1"/>
</dbReference>
<dbReference type="GO" id="GO:0008967">
    <property type="term" value="F:phosphoglycolate phosphatase activity"/>
    <property type="evidence" value="ECO:0007669"/>
    <property type="project" value="TreeGrafter"/>
</dbReference>
<accession>A0A2W4WCN0</accession>
<dbReference type="PANTHER" id="PTHR43434">
    <property type="entry name" value="PHOSPHOGLYCOLATE PHOSPHATASE"/>
    <property type="match status" value="1"/>
</dbReference>
<dbReference type="InterPro" id="IPR006439">
    <property type="entry name" value="HAD-SF_hydro_IA"/>
</dbReference>
<dbReference type="SUPFAM" id="SSF56784">
    <property type="entry name" value="HAD-like"/>
    <property type="match status" value="1"/>
</dbReference>
<evidence type="ECO:0000313" key="1">
    <source>
        <dbReference type="EMBL" id="PZO42656.1"/>
    </source>
</evidence>
<dbReference type="Pfam" id="PF00702">
    <property type="entry name" value="Hydrolase"/>
    <property type="match status" value="1"/>
</dbReference>
<dbReference type="Proteomes" id="UP000249467">
    <property type="component" value="Unassembled WGS sequence"/>
</dbReference>
<reference evidence="1 2" key="2">
    <citation type="submission" date="2018-06" db="EMBL/GenBank/DDBJ databases">
        <title>Metagenomic assembly of (sub)arctic Cyanobacteria and their associated microbiome from non-axenic cultures.</title>
        <authorList>
            <person name="Baurain D."/>
        </authorList>
    </citation>
    <scope>NUCLEOTIDE SEQUENCE [LARGE SCALE GENOMIC DNA]</scope>
    <source>
        <strain evidence="1">ULC066bin1</strain>
    </source>
</reference>
<comment type="caution">
    <text evidence="1">The sequence shown here is derived from an EMBL/GenBank/DDBJ whole genome shotgun (WGS) entry which is preliminary data.</text>
</comment>
<dbReference type="PANTHER" id="PTHR43434:SF1">
    <property type="entry name" value="PHOSPHOGLYCOLATE PHOSPHATASE"/>
    <property type="match status" value="1"/>
</dbReference>
<proteinExistence type="predicted"/>
<reference evidence="1 2" key="1">
    <citation type="submission" date="2018-04" db="EMBL/GenBank/DDBJ databases">
        <authorList>
            <person name="Go L.Y."/>
            <person name="Mitchell J.A."/>
        </authorList>
    </citation>
    <scope>NUCLEOTIDE SEQUENCE [LARGE SCALE GENOMIC DNA]</scope>
    <source>
        <strain evidence="1">ULC066bin1</strain>
    </source>
</reference>
<protein>
    <submittedName>
        <fullName evidence="1">TIGR01548 family HAD-type hydrolase</fullName>
    </submittedName>
</protein>
<dbReference type="EMBL" id="QBML01000006">
    <property type="protein sequence ID" value="PZO42656.1"/>
    <property type="molecule type" value="Genomic_DNA"/>
</dbReference>
<dbReference type="AlphaFoldDB" id="A0A2W4WCN0"/>
<name>A0A2W4WCN0_9CYAN</name>
<dbReference type="SFLD" id="SFLDG01129">
    <property type="entry name" value="C1.5:_HAD__Beta-PGM__Phosphata"/>
    <property type="match status" value="1"/>
</dbReference>